<dbReference type="SUPFAM" id="SSF111278">
    <property type="entry name" value="SSo0622-like"/>
    <property type="match status" value="1"/>
</dbReference>
<evidence type="ECO:0000256" key="5">
    <source>
        <dbReference type="ARBA" id="ARBA00022691"/>
    </source>
</evidence>
<dbReference type="PANTHER" id="PTHR48418">
    <property type="entry name" value="TRNA WYBUTOSINE-SYNTHESIZING PROTEIN 3"/>
    <property type="match status" value="1"/>
</dbReference>
<evidence type="ECO:0000313" key="10">
    <source>
        <dbReference type="EMBL" id="VAH29608.1"/>
    </source>
</evidence>
<dbReference type="Gene3D" id="3.30.1960.10">
    <property type="entry name" value="tRNA wybutosine-synthesizing-like"/>
    <property type="match status" value="1"/>
</dbReference>
<dbReference type="EMBL" id="LT934113">
    <property type="protein sequence ID" value="VAH29608.1"/>
    <property type="molecule type" value="Genomic_DNA"/>
</dbReference>
<evidence type="ECO:0000256" key="1">
    <source>
        <dbReference type="ARBA" id="ARBA00008569"/>
    </source>
</evidence>
<dbReference type="FunFam" id="3.30.1960.10:FF:000002">
    <property type="entry name" value="tRNA wybutosine-synthesizing protein 2/3/4"/>
    <property type="match status" value="1"/>
</dbReference>
<protein>
    <recommendedName>
        <fullName evidence="2">tRNA(Phe) 7-[(3-amino-3-carboxypropyl)-4-demethylwyosine(37)-N(4)]-methyltransferase</fullName>
        <ecNumber evidence="2">2.1.1.282</ecNumber>
    </recommendedName>
    <alternativeName>
        <fullName evidence="7">tRNA(Phe) 7-((3-amino-3-carboxypropyl)-4-demethylwyosine(37)-N(4))-methyltransferase</fullName>
    </alternativeName>
</protein>
<proteinExistence type="inferred from homology"/>
<evidence type="ECO:0000256" key="4">
    <source>
        <dbReference type="ARBA" id="ARBA00022679"/>
    </source>
</evidence>
<organism evidence="10 11">
    <name type="scientific">Triticum turgidum subsp. durum</name>
    <name type="common">Durum wheat</name>
    <name type="synonym">Triticum durum</name>
    <dbReference type="NCBI Taxonomy" id="4567"/>
    <lineage>
        <taxon>Eukaryota</taxon>
        <taxon>Viridiplantae</taxon>
        <taxon>Streptophyta</taxon>
        <taxon>Embryophyta</taxon>
        <taxon>Tracheophyta</taxon>
        <taxon>Spermatophyta</taxon>
        <taxon>Magnoliopsida</taxon>
        <taxon>Liliopsida</taxon>
        <taxon>Poales</taxon>
        <taxon>Poaceae</taxon>
        <taxon>BOP clade</taxon>
        <taxon>Pooideae</taxon>
        <taxon>Triticodae</taxon>
        <taxon>Triticeae</taxon>
        <taxon>Triticinae</taxon>
        <taxon>Triticum</taxon>
    </lineage>
</organism>
<evidence type="ECO:0000256" key="6">
    <source>
        <dbReference type="ARBA" id="ARBA00022694"/>
    </source>
</evidence>
<dbReference type="InterPro" id="IPR036602">
    <property type="entry name" value="tRNA_yW-synthesising-like_sf"/>
</dbReference>
<sequence>MDFARRKAAALAALSSPAPDKSPKGGVDAPIAPLLDALNSHADLFTTSSCSGRISVLAQPSPQSQAADPKPKKKARGGGWLYISHDPADPDAVVELLFGGTGCGERGGGDELVFRFEPMIVAVECRDAAAAAALVAAAIGAGFRESGITSLQRRAMVAIRCSIRMEVPLGLTNELVVSPEYIRYLVRIANCKMEANKKRMDGFLDVLQSKGLPGISRLQVHTKKDDRSLGSEVQASLNQSVQTHDELLVTEKRRGSYNCDAGTKGDCEIGENSIEGSYYENRDAVRNNIAKHGFD</sequence>
<dbReference type="Gramene" id="TRITD2Av1G090090.9">
    <property type="protein sequence ID" value="TRITD2Av1G090090.9"/>
    <property type="gene ID" value="TRITD2Av1G090090"/>
</dbReference>
<feature type="domain" description="tRNA wybutosine-synthesizing protein" evidence="9">
    <location>
        <begin position="6"/>
        <end position="208"/>
    </location>
</feature>
<accession>A0A9R1NRC3</accession>
<keyword evidence="5" id="KW-0949">S-adenosyl-L-methionine</keyword>
<evidence type="ECO:0000259" key="9">
    <source>
        <dbReference type="Pfam" id="PF02676"/>
    </source>
</evidence>
<keyword evidence="4" id="KW-0808">Transferase</keyword>
<evidence type="ECO:0000256" key="2">
    <source>
        <dbReference type="ARBA" id="ARBA00012750"/>
    </source>
</evidence>
<comment type="similarity">
    <text evidence="1">Belongs to the TYW3 family.</text>
</comment>
<name>A0A9R1NRC3_TRITD</name>
<dbReference type="PANTHER" id="PTHR48418:SF1">
    <property type="entry name" value="TRNA WYBUTOSINE-SYNTHESIZING PROTEIN 3"/>
    <property type="match status" value="1"/>
</dbReference>
<comment type="catalytic activity">
    <reaction evidence="8">
        <text>4-demethyl-7-[(3S)-3-amino-3-carboxypropyl]wyosine(37) in tRNA(Phe) + S-adenosyl-L-methionine = 7-[(3S)-3-amino-3-carboxypropyl]wyosine(37) in tRNA(Phe) + S-adenosyl-L-homocysteine + H(+)</text>
        <dbReference type="Rhea" id="RHEA:36635"/>
        <dbReference type="Rhea" id="RHEA-COMP:10378"/>
        <dbReference type="Rhea" id="RHEA-COMP:10379"/>
        <dbReference type="ChEBI" id="CHEBI:15378"/>
        <dbReference type="ChEBI" id="CHEBI:57856"/>
        <dbReference type="ChEBI" id="CHEBI:59789"/>
        <dbReference type="ChEBI" id="CHEBI:73543"/>
        <dbReference type="ChEBI" id="CHEBI:73550"/>
        <dbReference type="EC" id="2.1.1.282"/>
    </reaction>
</comment>
<dbReference type="GO" id="GO:0008033">
    <property type="term" value="P:tRNA processing"/>
    <property type="evidence" value="ECO:0007669"/>
    <property type="project" value="UniProtKB-KW"/>
</dbReference>
<reference evidence="10 11" key="1">
    <citation type="submission" date="2017-09" db="EMBL/GenBank/DDBJ databases">
        <authorList>
            <consortium name="International Durum Wheat Genome Sequencing Consortium (IDWGSC)"/>
            <person name="Milanesi L."/>
        </authorList>
    </citation>
    <scope>NUCLEOTIDE SEQUENCE [LARGE SCALE GENOMIC DNA]</scope>
    <source>
        <strain evidence="11">cv. Svevo</strain>
    </source>
</reference>
<dbReference type="GO" id="GO:0008168">
    <property type="term" value="F:methyltransferase activity"/>
    <property type="evidence" value="ECO:0007669"/>
    <property type="project" value="UniProtKB-KW"/>
</dbReference>
<dbReference type="Pfam" id="PF02676">
    <property type="entry name" value="TYW3"/>
    <property type="match status" value="1"/>
</dbReference>
<keyword evidence="3" id="KW-0489">Methyltransferase</keyword>
<keyword evidence="6" id="KW-0819">tRNA processing</keyword>
<dbReference type="EC" id="2.1.1.282" evidence="2"/>
<dbReference type="OMA" id="THRICAK"/>
<evidence type="ECO:0000313" key="11">
    <source>
        <dbReference type="Proteomes" id="UP000324705"/>
    </source>
</evidence>
<evidence type="ECO:0000256" key="3">
    <source>
        <dbReference type="ARBA" id="ARBA00022603"/>
    </source>
</evidence>
<dbReference type="InterPro" id="IPR003827">
    <property type="entry name" value="tRNA_yW-synthesising"/>
</dbReference>
<dbReference type="AlphaFoldDB" id="A0A9R1NRC3"/>
<dbReference type="Proteomes" id="UP000324705">
    <property type="component" value="Chromosome 2A"/>
</dbReference>
<keyword evidence="11" id="KW-1185">Reference proteome</keyword>
<evidence type="ECO:0000256" key="8">
    <source>
        <dbReference type="ARBA" id="ARBA00049202"/>
    </source>
</evidence>
<dbReference type="GO" id="GO:0032259">
    <property type="term" value="P:methylation"/>
    <property type="evidence" value="ECO:0007669"/>
    <property type="project" value="UniProtKB-KW"/>
</dbReference>
<gene>
    <name evidence="10" type="ORF">TRITD_2Av1G090090</name>
</gene>
<evidence type="ECO:0000256" key="7">
    <source>
        <dbReference type="ARBA" id="ARBA00030554"/>
    </source>
</evidence>